<keyword evidence="1" id="KW-0645">Protease</keyword>
<gene>
    <name evidence="6" type="ORF">BTBSAS_30034</name>
</gene>
<dbReference type="GO" id="GO:0004222">
    <property type="term" value="F:metalloendopeptidase activity"/>
    <property type="evidence" value="ECO:0007669"/>
    <property type="project" value="InterPro"/>
</dbReference>
<evidence type="ECO:0000256" key="4">
    <source>
        <dbReference type="ARBA" id="ARBA00022833"/>
    </source>
</evidence>
<dbReference type="RefSeq" id="WP_232011788.1">
    <property type="nucleotide sequence ID" value="NZ_JAGYWQ010000001.1"/>
</dbReference>
<dbReference type="Pfam" id="PF00413">
    <property type="entry name" value="Peptidase_M10"/>
    <property type="match status" value="1"/>
</dbReference>
<proteinExistence type="predicted"/>
<dbReference type="InterPro" id="IPR001818">
    <property type="entry name" value="Pept_M10_metallopeptidase"/>
</dbReference>
<keyword evidence="2" id="KW-0479">Metal-binding</keyword>
<evidence type="ECO:0000256" key="1">
    <source>
        <dbReference type="ARBA" id="ARBA00022670"/>
    </source>
</evidence>
<keyword evidence="4" id="KW-0862">Zinc</keyword>
<evidence type="ECO:0000259" key="5">
    <source>
        <dbReference type="Pfam" id="PF00413"/>
    </source>
</evidence>
<dbReference type="EMBL" id="OUNC01000023">
    <property type="protein sequence ID" value="SPP28716.1"/>
    <property type="molecule type" value="Genomic_DNA"/>
</dbReference>
<reference evidence="7" key="1">
    <citation type="submission" date="2018-04" db="EMBL/GenBank/DDBJ databases">
        <authorList>
            <person name="Illikoud N."/>
        </authorList>
    </citation>
    <scope>NUCLEOTIDE SEQUENCE [LARGE SCALE GENOMIC DNA]</scope>
</reference>
<dbReference type="GO" id="GO:0031012">
    <property type="term" value="C:extracellular matrix"/>
    <property type="evidence" value="ECO:0007669"/>
    <property type="project" value="InterPro"/>
</dbReference>
<name>A0A2X0QJG3_BROTH</name>
<keyword evidence="3" id="KW-0378">Hydrolase</keyword>
<evidence type="ECO:0000313" key="6">
    <source>
        <dbReference type="EMBL" id="SPP28716.1"/>
    </source>
</evidence>
<evidence type="ECO:0000256" key="2">
    <source>
        <dbReference type="ARBA" id="ARBA00022723"/>
    </source>
</evidence>
<organism evidence="6 7">
    <name type="scientific">Brochothrix thermosphacta</name>
    <name type="common">Microbacterium thermosphactum</name>
    <dbReference type="NCBI Taxonomy" id="2756"/>
    <lineage>
        <taxon>Bacteria</taxon>
        <taxon>Bacillati</taxon>
        <taxon>Bacillota</taxon>
        <taxon>Bacilli</taxon>
        <taxon>Bacillales</taxon>
        <taxon>Listeriaceae</taxon>
        <taxon>Brochothrix</taxon>
    </lineage>
</organism>
<feature type="domain" description="Peptidase M10 metallopeptidase" evidence="5">
    <location>
        <begin position="122"/>
        <end position="167"/>
    </location>
</feature>
<dbReference type="Proteomes" id="UP000270190">
    <property type="component" value="Unassembled WGS sequence"/>
</dbReference>
<dbReference type="InterPro" id="IPR024079">
    <property type="entry name" value="MetalloPept_cat_dom_sf"/>
</dbReference>
<protein>
    <recommendedName>
        <fullName evidence="5">Peptidase M10 metallopeptidase domain-containing protein</fullName>
    </recommendedName>
</protein>
<dbReference type="Gene3D" id="3.40.390.10">
    <property type="entry name" value="Collagenase (Catalytic Domain)"/>
    <property type="match status" value="1"/>
</dbReference>
<accession>A0A2X0QJG3</accession>
<dbReference type="SUPFAM" id="SSF55486">
    <property type="entry name" value="Metalloproteases ('zincins'), catalytic domain"/>
    <property type="match status" value="1"/>
</dbReference>
<sequence length="170" mass="19585">MKKYWRLSFRVTLIIMVLMSIILVAPQNASAAKVKLISWNLVNKKKQLNWDGKTSYQKEFNFGVGVWNKYKKGVIRKKTAKVTADARLSDYSKKEPIVAVTSSRGTMKFNRYNMKKLTLNQRRNVMIHELGHALGLAHNTKEDVIFSYVTSRITLSGNDKASYNAAYRKY</sequence>
<evidence type="ECO:0000256" key="3">
    <source>
        <dbReference type="ARBA" id="ARBA00022801"/>
    </source>
</evidence>
<dbReference type="AlphaFoldDB" id="A0A2X0QJG3"/>
<dbReference type="GO" id="GO:0008270">
    <property type="term" value="F:zinc ion binding"/>
    <property type="evidence" value="ECO:0007669"/>
    <property type="project" value="InterPro"/>
</dbReference>
<dbReference type="GO" id="GO:0006508">
    <property type="term" value="P:proteolysis"/>
    <property type="evidence" value="ECO:0007669"/>
    <property type="project" value="UniProtKB-KW"/>
</dbReference>
<evidence type="ECO:0000313" key="7">
    <source>
        <dbReference type="Proteomes" id="UP000270190"/>
    </source>
</evidence>